<keyword evidence="3" id="KW-1185">Reference proteome</keyword>
<dbReference type="RefSeq" id="WP_146371975.1">
    <property type="nucleotide sequence ID" value="NZ_SJPP01000001.1"/>
</dbReference>
<evidence type="ECO:0000313" key="2">
    <source>
        <dbReference type="EMBL" id="TWU14699.1"/>
    </source>
</evidence>
<gene>
    <name evidence="2" type="ORF">CA54_35680</name>
</gene>
<dbReference type="EMBL" id="SJPP01000001">
    <property type="protein sequence ID" value="TWU14699.1"/>
    <property type="molecule type" value="Genomic_DNA"/>
</dbReference>
<feature type="region of interest" description="Disordered" evidence="1">
    <location>
        <begin position="28"/>
        <end position="71"/>
    </location>
</feature>
<dbReference type="AlphaFoldDB" id="A0A5C6BVJ9"/>
<comment type="caution">
    <text evidence="2">The sequence shown here is derived from an EMBL/GenBank/DDBJ whole genome shotgun (WGS) entry which is preliminary data.</text>
</comment>
<evidence type="ECO:0000256" key="1">
    <source>
        <dbReference type="SAM" id="MobiDB-lite"/>
    </source>
</evidence>
<dbReference type="Proteomes" id="UP000320735">
    <property type="component" value="Unassembled WGS sequence"/>
</dbReference>
<accession>A0A5C6BVJ9</accession>
<dbReference type="PROSITE" id="PS51257">
    <property type="entry name" value="PROKAR_LIPOPROTEIN"/>
    <property type="match status" value="1"/>
</dbReference>
<feature type="compositionally biased region" description="Low complexity" evidence="1">
    <location>
        <begin position="28"/>
        <end position="41"/>
    </location>
</feature>
<sequence length="71" mass="7045">MKLLQGKWLAGALSLAFVVSCIGGCVKPEGTPAPGSTTGTTDAPVEEAAEGDTGVDVPAPEAAADTEEKTE</sequence>
<name>A0A5C6BVJ9_9PLAN</name>
<proteinExistence type="predicted"/>
<organism evidence="2 3">
    <name type="scientific">Symmachiella macrocystis</name>
    <dbReference type="NCBI Taxonomy" id="2527985"/>
    <lineage>
        <taxon>Bacteria</taxon>
        <taxon>Pseudomonadati</taxon>
        <taxon>Planctomycetota</taxon>
        <taxon>Planctomycetia</taxon>
        <taxon>Planctomycetales</taxon>
        <taxon>Planctomycetaceae</taxon>
        <taxon>Symmachiella</taxon>
    </lineage>
</organism>
<protein>
    <submittedName>
        <fullName evidence="2">Uncharacterized protein</fullName>
    </submittedName>
</protein>
<evidence type="ECO:0000313" key="3">
    <source>
        <dbReference type="Proteomes" id="UP000320735"/>
    </source>
</evidence>
<reference evidence="2 3" key="1">
    <citation type="submission" date="2019-02" db="EMBL/GenBank/DDBJ databases">
        <title>Deep-cultivation of Planctomycetes and their phenomic and genomic characterization uncovers novel biology.</title>
        <authorList>
            <person name="Wiegand S."/>
            <person name="Jogler M."/>
            <person name="Boedeker C."/>
            <person name="Pinto D."/>
            <person name="Vollmers J."/>
            <person name="Rivas-Marin E."/>
            <person name="Kohn T."/>
            <person name="Peeters S.H."/>
            <person name="Heuer A."/>
            <person name="Rast P."/>
            <person name="Oberbeckmann S."/>
            <person name="Bunk B."/>
            <person name="Jeske O."/>
            <person name="Meyerdierks A."/>
            <person name="Storesund J.E."/>
            <person name="Kallscheuer N."/>
            <person name="Luecker S."/>
            <person name="Lage O.M."/>
            <person name="Pohl T."/>
            <person name="Merkel B.J."/>
            <person name="Hornburger P."/>
            <person name="Mueller R.-W."/>
            <person name="Bruemmer F."/>
            <person name="Labrenz M."/>
            <person name="Spormann A.M."/>
            <person name="Op Den Camp H."/>
            <person name="Overmann J."/>
            <person name="Amann R."/>
            <person name="Jetten M.S.M."/>
            <person name="Mascher T."/>
            <person name="Medema M.H."/>
            <person name="Devos D.P."/>
            <person name="Kaster A.-K."/>
            <person name="Ovreas L."/>
            <person name="Rohde M."/>
            <person name="Galperin M.Y."/>
            <person name="Jogler C."/>
        </authorList>
    </citation>
    <scope>NUCLEOTIDE SEQUENCE [LARGE SCALE GENOMIC DNA]</scope>
    <source>
        <strain evidence="2 3">CA54</strain>
    </source>
</reference>